<reference evidence="7 8" key="1">
    <citation type="submission" date="2020-12" db="EMBL/GenBank/DDBJ databases">
        <title>Concerted genomic and epigenomic changes stabilize Arabidopsis allopolyploids.</title>
        <authorList>
            <person name="Chen Z."/>
        </authorList>
    </citation>
    <scope>NUCLEOTIDE SEQUENCE [LARGE SCALE GENOMIC DNA]</scope>
    <source>
        <strain evidence="7">As9502</strain>
        <tissue evidence="7">Leaf</tissue>
    </source>
</reference>
<dbReference type="Pfam" id="PF00069">
    <property type="entry name" value="Pkinase"/>
    <property type="match status" value="1"/>
</dbReference>
<evidence type="ECO:0000259" key="6">
    <source>
        <dbReference type="Pfam" id="PF00069"/>
    </source>
</evidence>
<evidence type="ECO:0000313" key="8">
    <source>
        <dbReference type="Proteomes" id="UP000694251"/>
    </source>
</evidence>
<evidence type="ECO:0000256" key="1">
    <source>
        <dbReference type="ARBA" id="ARBA00022527"/>
    </source>
</evidence>
<sequence length="207" mass="23552">MLNNVASKVRRRRSSWIDHRRLLTIKILIRNSSTTLLFFKIVTTLLHRSGGDSRALRYTPFFCSLCRNALGHGNVTSEPHIVLLLQCRKKSWPFACEFEHLKLFKGYIDEDEEMHKFGHKGVLVAREEEVQLLKNLSHPNIVRYLGTVRESDSLNIMMQFVPGGSISSLLAKFGSFPEPVSSDCDNNVHKATVAWSGISSQQWDHAS</sequence>
<keyword evidence="4 7" id="KW-0418">Kinase</keyword>
<dbReference type="AlphaFoldDB" id="A0A8T2GA28"/>
<dbReference type="Proteomes" id="UP000694251">
    <property type="component" value="Chromosome 2"/>
</dbReference>
<dbReference type="EMBL" id="JAEFBJ010000002">
    <property type="protein sequence ID" value="KAG7644204.1"/>
    <property type="molecule type" value="Genomic_DNA"/>
</dbReference>
<evidence type="ECO:0000256" key="5">
    <source>
        <dbReference type="ARBA" id="ARBA00022840"/>
    </source>
</evidence>
<keyword evidence="5" id="KW-0067">ATP-binding</keyword>
<name>A0A8T2GA28_ARASU</name>
<organism evidence="7 8">
    <name type="scientific">Arabidopsis suecica</name>
    <name type="common">Swedish thale-cress</name>
    <name type="synonym">Cardaminopsis suecica</name>
    <dbReference type="NCBI Taxonomy" id="45249"/>
    <lineage>
        <taxon>Eukaryota</taxon>
        <taxon>Viridiplantae</taxon>
        <taxon>Streptophyta</taxon>
        <taxon>Embryophyta</taxon>
        <taxon>Tracheophyta</taxon>
        <taxon>Spermatophyta</taxon>
        <taxon>Magnoliopsida</taxon>
        <taxon>eudicotyledons</taxon>
        <taxon>Gunneridae</taxon>
        <taxon>Pentapetalae</taxon>
        <taxon>rosids</taxon>
        <taxon>malvids</taxon>
        <taxon>Brassicales</taxon>
        <taxon>Brassicaceae</taxon>
        <taxon>Camelineae</taxon>
        <taxon>Arabidopsis</taxon>
    </lineage>
</organism>
<dbReference type="GO" id="GO:0004674">
    <property type="term" value="F:protein serine/threonine kinase activity"/>
    <property type="evidence" value="ECO:0007669"/>
    <property type="project" value="UniProtKB-KW"/>
</dbReference>
<evidence type="ECO:0000256" key="3">
    <source>
        <dbReference type="ARBA" id="ARBA00022741"/>
    </source>
</evidence>
<dbReference type="PANTHER" id="PTHR11584">
    <property type="entry name" value="SERINE/THREONINE PROTEIN KINASE"/>
    <property type="match status" value="1"/>
</dbReference>
<comment type="caution">
    <text evidence="7">The sequence shown here is derived from an EMBL/GenBank/DDBJ whole genome shotgun (WGS) entry which is preliminary data.</text>
</comment>
<dbReference type="GO" id="GO:0005524">
    <property type="term" value="F:ATP binding"/>
    <property type="evidence" value="ECO:0007669"/>
    <property type="project" value="UniProtKB-KW"/>
</dbReference>
<dbReference type="InterPro" id="IPR000719">
    <property type="entry name" value="Prot_kinase_dom"/>
</dbReference>
<proteinExistence type="predicted"/>
<keyword evidence="1" id="KW-0723">Serine/threonine-protein kinase</keyword>
<gene>
    <name evidence="7" type="ORF">ISN44_As02g039240</name>
</gene>
<evidence type="ECO:0000313" key="7">
    <source>
        <dbReference type="EMBL" id="KAG7644204.1"/>
    </source>
</evidence>
<evidence type="ECO:0000256" key="4">
    <source>
        <dbReference type="ARBA" id="ARBA00022777"/>
    </source>
</evidence>
<protein>
    <submittedName>
        <fullName evidence="7">Protein kinase-like domain superfamily</fullName>
    </submittedName>
</protein>
<dbReference type="OrthoDB" id="266718at2759"/>
<accession>A0A8T2GA28</accession>
<keyword evidence="2" id="KW-0808">Transferase</keyword>
<keyword evidence="8" id="KW-1185">Reference proteome</keyword>
<dbReference type="PANTHER" id="PTHR11584:SF369">
    <property type="entry name" value="MITOGEN-ACTIVATED PROTEIN KINASE KINASE KINASE 19-RELATED"/>
    <property type="match status" value="1"/>
</dbReference>
<keyword evidence="3" id="KW-0547">Nucleotide-binding</keyword>
<feature type="domain" description="Protein kinase" evidence="6">
    <location>
        <begin position="128"/>
        <end position="183"/>
    </location>
</feature>
<evidence type="ECO:0000256" key="2">
    <source>
        <dbReference type="ARBA" id="ARBA00022679"/>
    </source>
</evidence>